<dbReference type="GO" id="GO:0006310">
    <property type="term" value="P:DNA recombination"/>
    <property type="evidence" value="ECO:0007669"/>
    <property type="project" value="UniProtKB-KW"/>
</dbReference>
<evidence type="ECO:0000256" key="3">
    <source>
        <dbReference type="ARBA" id="ARBA00022722"/>
    </source>
</evidence>
<accession>B5Y8Y8</accession>
<evidence type="ECO:0000256" key="2">
    <source>
        <dbReference type="ARBA" id="ARBA00022490"/>
    </source>
</evidence>
<evidence type="ECO:0000313" key="12">
    <source>
        <dbReference type="EMBL" id="ACI16982.1"/>
    </source>
</evidence>
<evidence type="ECO:0000256" key="11">
    <source>
        <dbReference type="ARBA" id="ARBA00023204"/>
    </source>
</evidence>
<dbReference type="HOGENOM" id="CLU_091257_2_1_9"/>
<dbReference type="KEGG" id="cpo:COPRO5265_0904"/>
<reference evidence="13" key="1">
    <citation type="submission" date="2008-08" db="EMBL/GenBank/DDBJ databases">
        <title>The complete genome sequence of Coprothermobacter proteolyticus strain ATCC 5245 / DSM 5265 / BT.</title>
        <authorList>
            <person name="Dodson R.J."/>
            <person name="Durkin A.S."/>
            <person name="Wu M."/>
            <person name="Eisen J."/>
            <person name="Sutton G."/>
        </authorList>
    </citation>
    <scope>NUCLEOTIDE SEQUENCE [LARGE SCALE GENOMIC DNA]</scope>
    <source>
        <strain evidence="13">ATCC 35245 / DSM 5265 / OCM 4 / BT</strain>
    </source>
</reference>
<dbReference type="Pfam" id="PF02075">
    <property type="entry name" value="RuvC"/>
    <property type="match status" value="1"/>
</dbReference>
<dbReference type="GO" id="GO:0046872">
    <property type="term" value="F:metal ion binding"/>
    <property type="evidence" value="ECO:0007669"/>
    <property type="project" value="UniProtKB-KW"/>
</dbReference>
<proteinExistence type="inferred from homology"/>
<dbReference type="OrthoDB" id="9805499at2"/>
<evidence type="ECO:0000256" key="8">
    <source>
        <dbReference type="ARBA" id="ARBA00022842"/>
    </source>
</evidence>
<dbReference type="RefSeq" id="WP_012543634.1">
    <property type="nucleotide sequence ID" value="NC_011295.1"/>
</dbReference>
<dbReference type="GO" id="GO:0003677">
    <property type="term" value="F:DNA binding"/>
    <property type="evidence" value="ECO:0007669"/>
    <property type="project" value="UniProtKB-KW"/>
</dbReference>
<keyword evidence="7 12" id="KW-0378">Hydrolase</keyword>
<evidence type="ECO:0000256" key="7">
    <source>
        <dbReference type="ARBA" id="ARBA00022801"/>
    </source>
</evidence>
<organism evidence="12 13">
    <name type="scientific">Coprothermobacter proteolyticus (strain ATCC 35245 / DSM 5265 / OCM 4 / BT)</name>
    <dbReference type="NCBI Taxonomy" id="309798"/>
    <lineage>
        <taxon>Bacteria</taxon>
        <taxon>Pseudomonadati</taxon>
        <taxon>Coprothermobacterota</taxon>
        <taxon>Coprothermobacteria</taxon>
        <taxon>Coprothermobacterales</taxon>
        <taxon>Coprothermobacteraceae</taxon>
        <taxon>Coprothermobacter</taxon>
    </lineage>
</organism>
<dbReference type="InterPro" id="IPR002176">
    <property type="entry name" value="X-over_junc_endoDNase_RuvC"/>
</dbReference>
<dbReference type="PANTHER" id="PTHR30194">
    <property type="entry name" value="CROSSOVER JUNCTION ENDODEOXYRIBONUCLEASE RUVC"/>
    <property type="match status" value="1"/>
</dbReference>
<keyword evidence="10" id="KW-0233">DNA recombination</keyword>
<keyword evidence="2" id="KW-0963">Cytoplasm</keyword>
<dbReference type="Gene3D" id="3.30.420.10">
    <property type="entry name" value="Ribonuclease H-like superfamily/Ribonuclease H"/>
    <property type="match status" value="1"/>
</dbReference>
<evidence type="ECO:0000256" key="6">
    <source>
        <dbReference type="ARBA" id="ARBA00022763"/>
    </source>
</evidence>
<evidence type="ECO:0000256" key="4">
    <source>
        <dbReference type="ARBA" id="ARBA00022723"/>
    </source>
</evidence>
<sequence length="159" mass="18004">MVVFGVDPGSTRVGLALLDDESRNWLHVQCLELTGLPEHLRYTTIERYVGALCDVFNPEEMAIEKLIWGKNRNNLLQISECRGVVKLVAYKRAIKVFEYFPTEVKSFTTGYGHEEKAGIVRTLQAETGFDLLPLFDDASDAMAIAWIHVLMRNNRAVES</sequence>
<name>B5Y8Y8_COPPD</name>
<protein>
    <submittedName>
        <fullName evidence="12">Crossover junction endodeoxyribonuclease RuvC (Hollidayjunction nuclease ruvC) (Holliday junction resolvase ruvC)</fullName>
        <ecNumber evidence="12">3.1.22.4</ecNumber>
    </submittedName>
</protein>
<keyword evidence="11" id="KW-0234">DNA repair</keyword>
<keyword evidence="8" id="KW-0460">Magnesium</keyword>
<dbReference type="GO" id="GO:0004520">
    <property type="term" value="F:DNA endonuclease activity"/>
    <property type="evidence" value="ECO:0007669"/>
    <property type="project" value="InterPro"/>
</dbReference>
<dbReference type="PRINTS" id="PR00696">
    <property type="entry name" value="RSOLVASERUVC"/>
</dbReference>
<dbReference type="eggNOG" id="COG0817">
    <property type="taxonomic scope" value="Bacteria"/>
</dbReference>
<dbReference type="SUPFAM" id="SSF53098">
    <property type="entry name" value="Ribonuclease H-like"/>
    <property type="match status" value="1"/>
</dbReference>
<dbReference type="STRING" id="309798.COPRO5265_0904"/>
<dbReference type="Proteomes" id="UP000001732">
    <property type="component" value="Chromosome"/>
</dbReference>
<evidence type="ECO:0000256" key="9">
    <source>
        <dbReference type="ARBA" id="ARBA00023125"/>
    </source>
</evidence>
<evidence type="ECO:0000256" key="1">
    <source>
        <dbReference type="ARBA" id="ARBA00009518"/>
    </source>
</evidence>
<dbReference type="PANTHER" id="PTHR30194:SF3">
    <property type="entry name" value="CROSSOVER JUNCTION ENDODEOXYRIBONUCLEASE RUVC"/>
    <property type="match status" value="1"/>
</dbReference>
<keyword evidence="4" id="KW-0479">Metal-binding</keyword>
<reference evidence="12 13" key="2">
    <citation type="journal article" date="2014" name="Genome Announc.">
        <title>Complete Genome Sequence of Coprothermobacter proteolyticus DSM 5265.</title>
        <authorList>
            <person name="Alexiev A."/>
            <person name="Coil D.A."/>
            <person name="Badger J.H."/>
            <person name="Enticknap J."/>
            <person name="Ward N."/>
            <person name="Robb F.T."/>
            <person name="Eisen J.A."/>
        </authorList>
    </citation>
    <scope>NUCLEOTIDE SEQUENCE [LARGE SCALE GENOMIC DNA]</scope>
    <source>
        <strain evidence="13">ATCC 35245 / DSM 5265 / OCM 4 / BT</strain>
    </source>
</reference>
<dbReference type="EMBL" id="CP001145">
    <property type="protein sequence ID" value="ACI16982.1"/>
    <property type="molecule type" value="Genomic_DNA"/>
</dbReference>
<dbReference type="EC" id="3.1.22.4" evidence="12"/>
<keyword evidence="6" id="KW-0227">DNA damage</keyword>
<dbReference type="AlphaFoldDB" id="B5Y8Y8"/>
<evidence type="ECO:0000256" key="5">
    <source>
        <dbReference type="ARBA" id="ARBA00022759"/>
    </source>
</evidence>
<comment type="similarity">
    <text evidence="1">Belongs to the RuvC family.</text>
</comment>
<dbReference type="InterPro" id="IPR012337">
    <property type="entry name" value="RNaseH-like_sf"/>
</dbReference>
<evidence type="ECO:0000313" key="13">
    <source>
        <dbReference type="Proteomes" id="UP000001732"/>
    </source>
</evidence>
<dbReference type="InterPro" id="IPR036397">
    <property type="entry name" value="RNaseH_sf"/>
</dbReference>
<evidence type="ECO:0000256" key="10">
    <source>
        <dbReference type="ARBA" id="ARBA00023172"/>
    </source>
</evidence>
<keyword evidence="3" id="KW-0540">Nuclease</keyword>
<dbReference type="GO" id="GO:0016787">
    <property type="term" value="F:hydrolase activity"/>
    <property type="evidence" value="ECO:0007669"/>
    <property type="project" value="UniProtKB-KW"/>
</dbReference>
<keyword evidence="5" id="KW-0255">Endonuclease</keyword>
<keyword evidence="9" id="KW-0238">DNA-binding</keyword>
<dbReference type="GO" id="GO:0006281">
    <property type="term" value="P:DNA repair"/>
    <property type="evidence" value="ECO:0007669"/>
    <property type="project" value="UniProtKB-KW"/>
</dbReference>
<gene>
    <name evidence="12" type="ordered locus">COPRO5265_0904</name>
</gene>
<keyword evidence="13" id="KW-1185">Reference proteome</keyword>